<dbReference type="InterPro" id="IPR000477">
    <property type="entry name" value="RT_dom"/>
</dbReference>
<dbReference type="Pfam" id="PF00665">
    <property type="entry name" value="rve"/>
    <property type="match status" value="1"/>
</dbReference>
<dbReference type="InterPro" id="IPR051320">
    <property type="entry name" value="Viral_Replic_Matur_Polypro"/>
</dbReference>
<name>A0ABC9YCC9_GRUJA</name>
<dbReference type="Gene3D" id="3.10.10.10">
    <property type="entry name" value="HIV Type 1 Reverse Transcriptase, subunit A, domain 1"/>
    <property type="match status" value="1"/>
</dbReference>
<evidence type="ECO:0000313" key="7">
    <source>
        <dbReference type="Proteomes" id="UP001623348"/>
    </source>
</evidence>
<dbReference type="PANTHER" id="PTHR33064:SF29">
    <property type="entry name" value="PEPTIDASE A2 DOMAIN-CONTAINING PROTEIN-RELATED"/>
    <property type="match status" value="1"/>
</dbReference>
<evidence type="ECO:0000313" key="6">
    <source>
        <dbReference type="EMBL" id="GAB0207501.1"/>
    </source>
</evidence>
<dbReference type="SUPFAM" id="SSF53098">
    <property type="entry name" value="Ribonuclease H-like"/>
    <property type="match status" value="2"/>
</dbReference>
<dbReference type="InterPro" id="IPR012337">
    <property type="entry name" value="RNaseH-like_sf"/>
</dbReference>
<dbReference type="EMBL" id="BAAFJT010000237">
    <property type="protein sequence ID" value="GAB0207501.1"/>
    <property type="molecule type" value="Genomic_DNA"/>
</dbReference>
<gene>
    <name evidence="6" type="ORF">GRJ2_003215800</name>
</gene>
<comment type="similarity">
    <text evidence="1">Belongs to the beta type-B retroviral polymerase family. HERV class-II K(HML-2) pol subfamily.</text>
</comment>
<dbReference type="Pfam" id="PF00075">
    <property type="entry name" value="RNase_H"/>
    <property type="match status" value="1"/>
</dbReference>
<dbReference type="InterPro" id="IPR043128">
    <property type="entry name" value="Rev_trsase/Diguanyl_cyclase"/>
</dbReference>
<evidence type="ECO:0000259" key="4">
    <source>
        <dbReference type="PROSITE" id="PS50879"/>
    </source>
</evidence>
<organism evidence="6 7">
    <name type="scientific">Grus japonensis</name>
    <name type="common">Japanese crane</name>
    <name type="synonym">Red-crowned crane</name>
    <dbReference type="NCBI Taxonomy" id="30415"/>
    <lineage>
        <taxon>Eukaryota</taxon>
        <taxon>Metazoa</taxon>
        <taxon>Chordata</taxon>
        <taxon>Craniata</taxon>
        <taxon>Vertebrata</taxon>
        <taxon>Euteleostomi</taxon>
        <taxon>Archelosauria</taxon>
        <taxon>Archosauria</taxon>
        <taxon>Dinosauria</taxon>
        <taxon>Saurischia</taxon>
        <taxon>Theropoda</taxon>
        <taxon>Coelurosauria</taxon>
        <taxon>Aves</taxon>
        <taxon>Neognathae</taxon>
        <taxon>Neoaves</taxon>
        <taxon>Gruiformes</taxon>
        <taxon>Gruidae</taxon>
        <taxon>Grus</taxon>
    </lineage>
</organism>
<dbReference type="PANTHER" id="PTHR33064">
    <property type="entry name" value="POL PROTEIN"/>
    <property type="match status" value="1"/>
</dbReference>
<reference evidence="6 7" key="1">
    <citation type="submission" date="2024-06" db="EMBL/GenBank/DDBJ databases">
        <title>The draft genome of Grus japonensis, version 3.</title>
        <authorList>
            <person name="Nabeshima K."/>
            <person name="Suzuki S."/>
            <person name="Onuma M."/>
        </authorList>
    </citation>
    <scope>NUCLEOTIDE SEQUENCE [LARGE SCALE GENOMIC DNA]</scope>
    <source>
        <strain evidence="6 7">451A</strain>
    </source>
</reference>
<sequence length="1065" mass="120796">MRKNFSRLPGEHIITWLLRCWDNRASSLELEGREAKQLGSLSREGGIDKAIGKKAQALSLWRRLLSSVRERYPFSEDDVCRPGKWTTMERGIQYLRELAVREMVYYDPDNAQLPTDPDEVQCTRPMWRKFVRSAPSSYANSLAVINWKSEEAPTVDEVAGRLRQYEESLSSSLVSAVEKLSQDVQQLKEDISYSPPVQTRIAAVGMRKSNGEWRLTVDYRGLNEVTPPMSAAVPDMLELQYELESKAAKWYATTDIANAFFSIPLAAQCRPQFAFTWRGVQYTWNRLPQGWKHSPIICHGLIQTALEKGEAPEHLQYIDDIIEWGNSAEEVSEKGKKIIQILLQAGFAIKRSKVKGPAQEIEFLGIRWHDGRRQIPMDIINKIAAMSPPTNKKETQAFLGVVGFWRMHILNYSLIVSPLYHVTRKKNDFKWGPEQRQAFEQIKQEIVHAVALGPVRAGPDVKNVLYTAAGENGPTWSLWQKAPGETRGRPLGFWSRGYRGSEARYTPTEKEILAAYEGVRAASEVIGTEAQLLSAPRLPVLGWMFKERAPSTHCATDATWSKWVALITQRARIGSPSRPGILEVITDWPEGKDFGMSPEEVTCAEEAPPYNKLAEDEKPYALFTDGSCRIVGKHRRWKAAVWSPTRRVAEAAEGQGESSQFAEVKAIQLALDLAESEKWPTLYLYTDSWMVANALWGWLQQWKRNNWQRRGKPIWAAPLWQDIAARLEKLVVKVHHVDAHVPKSRATEEHQNNQQVDQAAKTEVAQVDLDWQRKGELFIARWAHDTSGHQGRDATYRWARDRGVDLSMDAISQVIHQCETCAAIKQAKRVKPLWYGGRWLKYKYGEAWQIDYITLPQTHQGKHYVLTMVEATTGWLETYPVPHATARNTILALEKQVLWRHGTPERIESDNGTHFRNNLIDSWAKEHGIEWVYHIPYHAPASGKIKRYNGLLKTTLRAMGGGTLKHWDTHLAKATWLVNTRGSANQAGPAQSKFPHPVEGDKVPVVRMKNMLGKTVWVIPASGKGKPICGIAFAQGPGCTWWVMRKDGEVRCVPQGDLILGENSQ</sequence>
<comment type="caution">
    <text evidence="6">The sequence shown here is derived from an EMBL/GenBank/DDBJ whole genome shotgun (WGS) entry which is preliminary data.</text>
</comment>
<dbReference type="InterPro" id="IPR041577">
    <property type="entry name" value="RT_RNaseH_2"/>
</dbReference>
<feature type="domain" description="Integrase catalytic" evidence="5">
    <location>
        <begin position="828"/>
        <end position="1003"/>
    </location>
</feature>
<dbReference type="GO" id="GO:0006259">
    <property type="term" value="P:DNA metabolic process"/>
    <property type="evidence" value="ECO:0007669"/>
    <property type="project" value="UniProtKB-ARBA"/>
</dbReference>
<dbReference type="PROSITE" id="PS50878">
    <property type="entry name" value="RT_POL"/>
    <property type="match status" value="1"/>
</dbReference>
<dbReference type="Pfam" id="PF17919">
    <property type="entry name" value="RT_RNaseH_2"/>
    <property type="match status" value="1"/>
</dbReference>
<dbReference type="PROSITE" id="PS50994">
    <property type="entry name" value="INTEGRASE"/>
    <property type="match status" value="1"/>
</dbReference>
<evidence type="ECO:0000256" key="2">
    <source>
        <dbReference type="ARBA" id="ARBA00012180"/>
    </source>
</evidence>
<dbReference type="GO" id="GO:0004523">
    <property type="term" value="F:RNA-DNA hybrid ribonuclease activity"/>
    <property type="evidence" value="ECO:0007669"/>
    <property type="project" value="UniProtKB-EC"/>
</dbReference>
<evidence type="ECO:0000256" key="1">
    <source>
        <dbReference type="ARBA" id="ARBA00010879"/>
    </source>
</evidence>
<keyword evidence="7" id="KW-1185">Reference proteome</keyword>
<dbReference type="InterPro" id="IPR036397">
    <property type="entry name" value="RNaseH_sf"/>
</dbReference>
<dbReference type="FunFam" id="3.30.70.270:FF:000020">
    <property type="entry name" value="Transposon Tf2-6 polyprotein-like Protein"/>
    <property type="match status" value="1"/>
</dbReference>
<dbReference type="Proteomes" id="UP001623348">
    <property type="component" value="Unassembled WGS sequence"/>
</dbReference>
<protein>
    <recommendedName>
        <fullName evidence="2">ribonuclease H</fullName>
        <ecNumber evidence="2">3.1.26.4</ecNumber>
    </recommendedName>
</protein>
<dbReference type="EC" id="3.1.26.4" evidence="2"/>
<proteinExistence type="inferred from homology"/>
<dbReference type="InterPro" id="IPR002156">
    <property type="entry name" value="RNaseH_domain"/>
</dbReference>
<dbReference type="InterPro" id="IPR043502">
    <property type="entry name" value="DNA/RNA_pol_sf"/>
</dbReference>
<accession>A0ABC9YCC9</accession>
<feature type="domain" description="RNase H type-1" evidence="4">
    <location>
        <begin position="616"/>
        <end position="765"/>
    </location>
</feature>
<dbReference type="Gene3D" id="3.30.70.270">
    <property type="match status" value="2"/>
</dbReference>
<dbReference type="Pfam" id="PF00078">
    <property type="entry name" value="RVT_1"/>
    <property type="match status" value="1"/>
</dbReference>
<feature type="domain" description="Reverse transcriptase" evidence="3">
    <location>
        <begin position="185"/>
        <end position="368"/>
    </location>
</feature>
<dbReference type="PROSITE" id="PS50879">
    <property type="entry name" value="RNASE_H_1"/>
    <property type="match status" value="1"/>
</dbReference>
<dbReference type="AlphaFoldDB" id="A0ABC9YCC9"/>
<evidence type="ECO:0000259" key="5">
    <source>
        <dbReference type="PROSITE" id="PS50994"/>
    </source>
</evidence>
<dbReference type="InterPro" id="IPR001584">
    <property type="entry name" value="Integrase_cat-core"/>
</dbReference>
<dbReference type="Gene3D" id="3.30.420.10">
    <property type="entry name" value="Ribonuclease H-like superfamily/Ribonuclease H"/>
    <property type="match status" value="2"/>
</dbReference>
<dbReference type="SUPFAM" id="SSF56672">
    <property type="entry name" value="DNA/RNA polymerases"/>
    <property type="match status" value="1"/>
</dbReference>
<evidence type="ECO:0000259" key="3">
    <source>
        <dbReference type="PROSITE" id="PS50878"/>
    </source>
</evidence>